<evidence type="ECO:0000313" key="4">
    <source>
        <dbReference type="Proteomes" id="UP001515641"/>
    </source>
</evidence>
<feature type="domain" description="Transglycosylase SLT" evidence="2">
    <location>
        <begin position="27"/>
        <end position="140"/>
    </location>
</feature>
<keyword evidence="1" id="KW-0732">Signal</keyword>
<dbReference type="Pfam" id="PF01464">
    <property type="entry name" value="SLT"/>
    <property type="match status" value="1"/>
</dbReference>
<dbReference type="Gene3D" id="1.10.530.10">
    <property type="match status" value="1"/>
</dbReference>
<dbReference type="InterPro" id="IPR008258">
    <property type="entry name" value="Transglycosylase_SLT_dom_1"/>
</dbReference>
<evidence type="ECO:0000259" key="2">
    <source>
        <dbReference type="Pfam" id="PF01464"/>
    </source>
</evidence>
<protein>
    <submittedName>
        <fullName evidence="3">Lytic transglycosylase domain-containing protein</fullName>
    </submittedName>
</protein>
<evidence type="ECO:0000313" key="3">
    <source>
        <dbReference type="EMBL" id="NHR04558.1"/>
    </source>
</evidence>
<gene>
    <name evidence="3" type="ORF">HA052_05045</name>
</gene>
<keyword evidence="4" id="KW-1185">Reference proteome</keyword>
<reference evidence="3 4" key="1">
    <citation type="submission" date="2020-03" db="EMBL/GenBank/DDBJ databases">
        <title>Draft genome sequence of environmentally isolated cultures.</title>
        <authorList>
            <person name="Wilson H.S."/>
            <person name="De Leon M.E."/>
        </authorList>
    </citation>
    <scope>NUCLEOTIDE SEQUENCE [LARGE SCALE GENOMIC DNA]</scope>
    <source>
        <strain evidence="3 4">HSC-31F16</strain>
    </source>
</reference>
<dbReference type="RefSeq" id="WP_166451068.1">
    <property type="nucleotide sequence ID" value="NZ_JAAOMA010000004.1"/>
</dbReference>
<dbReference type="SUPFAM" id="SSF53955">
    <property type="entry name" value="Lysozyme-like"/>
    <property type="match status" value="1"/>
</dbReference>
<dbReference type="Proteomes" id="UP001515641">
    <property type="component" value="Unassembled WGS sequence"/>
</dbReference>
<comment type="caution">
    <text evidence="3">The sequence shown here is derived from an EMBL/GenBank/DDBJ whole genome shotgun (WGS) entry which is preliminary data.</text>
</comment>
<sequence length="155" mass="17376">MKPVFTLLSLVAGLLVAGPVLYAEENCWSTAGARYRVDPWLLYSIAKKESNLNPSAINKNSDGSEDVCMMQINSQHFPKLRGYGITREMLLNDTCLCINVGAWLISESFYRYGVSWNSVGIYNAGPKRSERQQARRDAYSSEVHKIYLESIGRGS</sequence>
<accession>A0ABX0L699</accession>
<feature type="signal peptide" evidence="1">
    <location>
        <begin position="1"/>
        <end position="22"/>
    </location>
</feature>
<feature type="chain" id="PRO_5046521413" evidence="1">
    <location>
        <begin position="23"/>
        <end position="155"/>
    </location>
</feature>
<evidence type="ECO:0000256" key="1">
    <source>
        <dbReference type="SAM" id="SignalP"/>
    </source>
</evidence>
<organism evidence="3 4">
    <name type="scientific">Chromobacterium fluminis</name>
    <dbReference type="NCBI Taxonomy" id="3044269"/>
    <lineage>
        <taxon>Bacteria</taxon>
        <taxon>Pseudomonadati</taxon>
        <taxon>Pseudomonadota</taxon>
        <taxon>Betaproteobacteria</taxon>
        <taxon>Neisseriales</taxon>
        <taxon>Chromobacteriaceae</taxon>
        <taxon>Chromobacterium</taxon>
    </lineage>
</organism>
<proteinExistence type="predicted"/>
<dbReference type="EMBL" id="JAAOMA010000004">
    <property type="protein sequence ID" value="NHR04558.1"/>
    <property type="molecule type" value="Genomic_DNA"/>
</dbReference>
<name>A0ABX0L699_9NEIS</name>
<dbReference type="CDD" id="cd13400">
    <property type="entry name" value="LT_IagB-like"/>
    <property type="match status" value="1"/>
</dbReference>
<dbReference type="InterPro" id="IPR023346">
    <property type="entry name" value="Lysozyme-like_dom_sf"/>
</dbReference>